<gene>
    <name evidence="2" type="ORF">K1X11_014095</name>
</gene>
<evidence type="ECO:0000313" key="3">
    <source>
        <dbReference type="Proteomes" id="UP000738431"/>
    </source>
</evidence>
<keyword evidence="2" id="KW-0326">Glycosidase</keyword>
<feature type="signal peptide" evidence="1">
    <location>
        <begin position="1"/>
        <end position="24"/>
    </location>
</feature>
<reference evidence="2 3" key="2">
    <citation type="submission" date="2023-12" db="EMBL/GenBank/DDBJ databases">
        <title>Description of an unclassified Opitutus bacterium of Verrucomicrobiota.</title>
        <authorList>
            <person name="Zhang D.-F."/>
        </authorList>
    </citation>
    <scope>NUCLEOTIDE SEQUENCE [LARGE SCALE GENOMIC DNA]</scope>
    <source>
        <strain evidence="2 3">WL0086</strain>
    </source>
</reference>
<accession>A0ABZ1C379</accession>
<dbReference type="SUPFAM" id="SSF101478">
    <property type="entry name" value="ADP-ribosylglycohydrolase"/>
    <property type="match status" value="1"/>
</dbReference>
<feature type="chain" id="PRO_5045781102" evidence="1">
    <location>
        <begin position="25"/>
        <end position="446"/>
    </location>
</feature>
<name>A0ABZ1C379_9BACT</name>
<sequence length="446" mass="48602">MKFPRPAGVLLASLLLVQLSPARAESAEALTISRERYAERLAGFWLGSCVANWTGLITEMDRVEAPFYTDADWGQPDQPNMWGGAGPADTIDFLLVRAGTAWGADDDTDIEYLYQSLMEASADPLLTGEQIRDGWLAHMWSDNFNQDGENFLWVSNERAYELMRTAGLVPPATSDPQHNPESEMIDAQLTTEFFGFFAPGRPVMARRLADLPIRTTASGEAQVIAEFYVTMYALAATMDDAAPLGPQLRAAATTARGVLPAGSVAADMYDFVWAAYQKNPDSAAWAATRDALYEEYQLGGRAGYVYAQPFDAPINFGASLVSLFYGDGDFKRTIQIGSLAGWDSDNPTATWGGLIGFVLGRDGVKRAMAAPDLSDSYRISRTRRGFPDHTPDGPGEDTFTLLAERGLTIVDRVVTRYLSGTVDEAANVWRIPAAPAQVSAQSSDER</sequence>
<dbReference type="EC" id="3.2.2.-" evidence="2"/>
<reference evidence="2 3" key="1">
    <citation type="submission" date="2021-08" db="EMBL/GenBank/DDBJ databases">
        <authorList>
            <person name="Zhang D."/>
            <person name="Zhang A."/>
            <person name="Wang L."/>
        </authorList>
    </citation>
    <scope>NUCLEOTIDE SEQUENCE [LARGE SCALE GENOMIC DNA]</scope>
    <source>
        <strain evidence="2 3">WL0086</strain>
    </source>
</reference>
<dbReference type="RefSeq" id="WP_221031453.1">
    <property type="nucleotide sequence ID" value="NZ_CP139781.1"/>
</dbReference>
<dbReference type="Pfam" id="PF03747">
    <property type="entry name" value="ADP_ribosyl_GH"/>
    <property type="match status" value="1"/>
</dbReference>
<dbReference type="InterPro" id="IPR005502">
    <property type="entry name" value="Ribosyl_crysJ1"/>
</dbReference>
<keyword evidence="2" id="KW-0378">Hydrolase</keyword>
<dbReference type="EMBL" id="CP139781">
    <property type="protein sequence ID" value="WRQ85941.1"/>
    <property type="molecule type" value="Genomic_DNA"/>
</dbReference>
<dbReference type="InterPro" id="IPR036705">
    <property type="entry name" value="Ribosyl_crysJ1_sf"/>
</dbReference>
<evidence type="ECO:0000256" key="1">
    <source>
        <dbReference type="SAM" id="SignalP"/>
    </source>
</evidence>
<proteinExistence type="predicted"/>
<keyword evidence="3" id="KW-1185">Reference proteome</keyword>
<organism evidence="2 3">
    <name type="scientific">Actomonas aquatica</name>
    <dbReference type="NCBI Taxonomy" id="2866162"/>
    <lineage>
        <taxon>Bacteria</taxon>
        <taxon>Pseudomonadati</taxon>
        <taxon>Verrucomicrobiota</taxon>
        <taxon>Opitutia</taxon>
        <taxon>Opitutales</taxon>
        <taxon>Opitutaceae</taxon>
        <taxon>Actomonas</taxon>
    </lineage>
</organism>
<dbReference type="Proteomes" id="UP000738431">
    <property type="component" value="Chromosome"/>
</dbReference>
<keyword evidence="1" id="KW-0732">Signal</keyword>
<dbReference type="Gene3D" id="1.10.4080.10">
    <property type="entry name" value="ADP-ribosylation/Crystallin J1"/>
    <property type="match status" value="1"/>
</dbReference>
<dbReference type="GO" id="GO:0016798">
    <property type="term" value="F:hydrolase activity, acting on glycosyl bonds"/>
    <property type="evidence" value="ECO:0007669"/>
    <property type="project" value="UniProtKB-KW"/>
</dbReference>
<evidence type="ECO:0000313" key="2">
    <source>
        <dbReference type="EMBL" id="WRQ85941.1"/>
    </source>
</evidence>
<protein>
    <submittedName>
        <fullName evidence="2">ADP-ribosylglycohydrolase family protein</fullName>
        <ecNumber evidence="2">3.2.2.-</ecNumber>
    </submittedName>
</protein>